<dbReference type="AlphaFoldDB" id="A0AAD5M705"/>
<feature type="transmembrane region" description="Helical" evidence="1">
    <location>
        <begin position="43"/>
        <end position="62"/>
    </location>
</feature>
<feature type="transmembrane region" description="Helical" evidence="1">
    <location>
        <begin position="12"/>
        <end position="31"/>
    </location>
</feature>
<feature type="transmembrane region" description="Helical" evidence="1">
    <location>
        <begin position="203"/>
        <end position="220"/>
    </location>
</feature>
<evidence type="ECO:0000256" key="1">
    <source>
        <dbReference type="SAM" id="Phobius"/>
    </source>
</evidence>
<keyword evidence="1" id="KW-1133">Transmembrane helix</keyword>
<evidence type="ECO:0000313" key="2">
    <source>
        <dbReference type="EMBL" id="KAJ0406951.1"/>
    </source>
</evidence>
<dbReference type="InterPro" id="IPR052649">
    <property type="entry name" value="NCE102-like"/>
</dbReference>
<organism evidence="2 3">
    <name type="scientific">Pythium insidiosum</name>
    <name type="common">Pythiosis disease agent</name>
    <dbReference type="NCBI Taxonomy" id="114742"/>
    <lineage>
        <taxon>Eukaryota</taxon>
        <taxon>Sar</taxon>
        <taxon>Stramenopiles</taxon>
        <taxon>Oomycota</taxon>
        <taxon>Peronosporomycetes</taxon>
        <taxon>Pythiales</taxon>
        <taxon>Pythiaceae</taxon>
        <taxon>Pythium</taxon>
    </lineage>
</organism>
<accession>A0AAD5M705</accession>
<sequence>MVSLSTPYLSARTLQALSGLLGMVFTSLGYIEMTTGQISSASAILAMIANYSAVLCGVYYIFGLHVLKLSSSHPKLAFQRAVDGVLMAALTLAGVLHATSDSATTCEATNEWFSGIHKFNMFRCAHISAGIAFTFVAAAATLVTLTLSIKCSARLAMEDGVAAPVEYAVAATPKTAAGETAVAASTAVARPALRRARLGGRTIQFAVSVIALFCTAYGYRHYFMGQYLSPKAMFTILLTYTSAVYSLWHLVAVEKLRLSRRPQLKVERMIDALLVVALVIAGITFASSPHIADCDATNAKFMKNHGAELFRCDSMNSGVVFTFLSVAAFAMTFGVSFMYGAVEEHAADSARDALPTVVCDVQA</sequence>
<comment type="caution">
    <text evidence="2">The sequence shown here is derived from an EMBL/GenBank/DDBJ whole genome shotgun (WGS) entry which is preliminary data.</text>
</comment>
<reference evidence="2" key="1">
    <citation type="submission" date="2021-12" db="EMBL/GenBank/DDBJ databases">
        <title>Prjna785345.</title>
        <authorList>
            <person name="Rujirawat T."/>
            <person name="Krajaejun T."/>
        </authorList>
    </citation>
    <scope>NUCLEOTIDE SEQUENCE</scope>
    <source>
        <strain evidence="2">Pi057C3</strain>
    </source>
</reference>
<feature type="transmembrane region" description="Helical" evidence="1">
    <location>
        <begin position="272"/>
        <end position="292"/>
    </location>
</feature>
<feature type="transmembrane region" description="Helical" evidence="1">
    <location>
        <begin position="319"/>
        <end position="342"/>
    </location>
</feature>
<dbReference type="Proteomes" id="UP001209570">
    <property type="component" value="Unassembled WGS sequence"/>
</dbReference>
<keyword evidence="3" id="KW-1185">Reference proteome</keyword>
<feature type="transmembrane region" description="Helical" evidence="1">
    <location>
        <begin position="127"/>
        <end position="147"/>
    </location>
</feature>
<proteinExistence type="predicted"/>
<dbReference type="PANTHER" id="PTHR28165">
    <property type="entry name" value="NON-CLASSICAL EXPORT PROTEIN 2-RELATED"/>
    <property type="match status" value="1"/>
</dbReference>
<evidence type="ECO:0008006" key="4">
    <source>
        <dbReference type="Google" id="ProtNLM"/>
    </source>
</evidence>
<dbReference type="PANTHER" id="PTHR28165:SF1">
    <property type="entry name" value="NON-CLASSICAL EXPORT PROTEIN 2-RELATED"/>
    <property type="match status" value="1"/>
</dbReference>
<gene>
    <name evidence="2" type="ORF">P43SY_005184</name>
</gene>
<keyword evidence="1" id="KW-0472">Membrane</keyword>
<feature type="transmembrane region" description="Helical" evidence="1">
    <location>
        <begin position="232"/>
        <end position="251"/>
    </location>
</feature>
<evidence type="ECO:0000313" key="3">
    <source>
        <dbReference type="Proteomes" id="UP001209570"/>
    </source>
</evidence>
<keyword evidence="1" id="KW-0812">Transmembrane</keyword>
<name>A0AAD5M705_PYTIN</name>
<dbReference type="EMBL" id="JAKCXM010000026">
    <property type="protein sequence ID" value="KAJ0406951.1"/>
    <property type="molecule type" value="Genomic_DNA"/>
</dbReference>
<protein>
    <recommendedName>
        <fullName evidence="4">MARVEL domain-containing protein</fullName>
    </recommendedName>
</protein>